<evidence type="ECO:0000259" key="5">
    <source>
        <dbReference type="PROSITE" id="PS50931"/>
    </source>
</evidence>
<dbReference type="Pfam" id="PF00126">
    <property type="entry name" value="HTH_1"/>
    <property type="match status" value="1"/>
</dbReference>
<keyword evidence="2" id="KW-0805">Transcription regulation</keyword>
<dbReference type="Pfam" id="PF03466">
    <property type="entry name" value="LysR_substrate"/>
    <property type="match status" value="1"/>
</dbReference>
<sequence length="309" mass="35065">MTLQQIRYIIGVAEAGSLNKASEKLFVSQPSLTSSVHDAEGELGFEVFHRTSRGVKATERGADFIRDAREFYKQYENLIKKYSASGKKAFSVSTLYYAFARTAFVEIVKQFSRESYDFAFREKKASGVIADVALGKSELGILYLSDSNRESIQKTLRTNNLEFHHLTECNAFVYLHKNHPLAKKESLSLNELSDYHFVTFDTDDVKSFFSEEVISRFGLDKAITVADRATELNLLQTLNGYTFLSGVFGEESNESTEDFVLIPLQNHDEKISHSFELGYITKKVARMDNISLTYIDTIRRILHIAGFTC</sequence>
<keyword evidence="4" id="KW-0804">Transcription</keyword>
<dbReference type="RefSeq" id="WP_074642213.1">
    <property type="nucleotide sequence ID" value="NZ_FOFU01000003.1"/>
</dbReference>
<dbReference type="PANTHER" id="PTHR30346">
    <property type="entry name" value="TRANSCRIPTIONAL DUAL REGULATOR HCAR-RELATED"/>
    <property type="match status" value="1"/>
</dbReference>
<dbReference type="PANTHER" id="PTHR30346:SF0">
    <property type="entry name" value="HCA OPERON TRANSCRIPTIONAL ACTIVATOR HCAR"/>
    <property type="match status" value="1"/>
</dbReference>
<dbReference type="Proteomes" id="UP000182360">
    <property type="component" value="Unassembled WGS sequence"/>
</dbReference>
<dbReference type="Gene3D" id="3.40.190.290">
    <property type="match status" value="1"/>
</dbReference>
<evidence type="ECO:0000256" key="1">
    <source>
        <dbReference type="ARBA" id="ARBA00009437"/>
    </source>
</evidence>
<keyword evidence="3 6" id="KW-0238">DNA-binding</keyword>
<dbReference type="InterPro" id="IPR036388">
    <property type="entry name" value="WH-like_DNA-bd_sf"/>
</dbReference>
<dbReference type="PROSITE" id="PS50931">
    <property type="entry name" value="HTH_LYSR"/>
    <property type="match status" value="1"/>
</dbReference>
<evidence type="ECO:0000256" key="4">
    <source>
        <dbReference type="ARBA" id="ARBA00023163"/>
    </source>
</evidence>
<gene>
    <name evidence="6" type="ORF">SAMN04487977_103130</name>
</gene>
<evidence type="ECO:0000256" key="2">
    <source>
        <dbReference type="ARBA" id="ARBA00023015"/>
    </source>
</evidence>
<dbReference type="InterPro" id="IPR000847">
    <property type="entry name" value="LysR_HTH_N"/>
</dbReference>
<evidence type="ECO:0000313" key="6">
    <source>
        <dbReference type="EMBL" id="SEQ24013.1"/>
    </source>
</evidence>
<organism evidence="6 7">
    <name type="scientific">Treponema bryantii</name>
    <dbReference type="NCBI Taxonomy" id="163"/>
    <lineage>
        <taxon>Bacteria</taxon>
        <taxon>Pseudomonadati</taxon>
        <taxon>Spirochaetota</taxon>
        <taxon>Spirochaetia</taxon>
        <taxon>Spirochaetales</taxon>
        <taxon>Treponemataceae</taxon>
        <taxon>Treponema</taxon>
    </lineage>
</organism>
<dbReference type="EMBL" id="FOFU01000003">
    <property type="protein sequence ID" value="SEQ24013.1"/>
    <property type="molecule type" value="Genomic_DNA"/>
</dbReference>
<dbReference type="OrthoDB" id="9803735at2"/>
<proteinExistence type="inferred from homology"/>
<reference evidence="6 7" key="1">
    <citation type="submission" date="2016-10" db="EMBL/GenBank/DDBJ databases">
        <authorList>
            <person name="de Groot N.N."/>
        </authorList>
    </citation>
    <scope>NUCLEOTIDE SEQUENCE [LARGE SCALE GENOMIC DNA]</scope>
    <source>
        <strain evidence="6 7">B25</strain>
    </source>
</reference>
<dbReference type="GO" id="GO:0003700">
    <property type="term" value="F:DNA-binding transcription factor activity"/>
    <property type="evidence" value="ECO:0007669"/>
    <property type="project" value="InterPro"/>
</dbReference>
<feature type="domain" description="HTH lysR-type" evidence="5">
    <location>
        <begin position="1"/>
        <end position="58"/>
    </location>
</feature>
<dbReference type="InterPro" id="IPR036390">
    <property type="entry name" value="WH_DNA-bd_sf"/>
</dbReference>
<evidence type="ECO:0000256" key="3">
    <source>
        <dbReference type="ARBA" id="ARBA00023125"/>
    </source>
</evidence>
<protein>
    <submittedName>
        <fullName evidence="6">DNA-binding transcriptional regulator, LysR family</fullName>
    </submittedName>
</protein>
<dbReference type="STRING" id="163.SAMN04487775_107168"/>
<dbReference type="InterPro" id="IPR005119">
    <property type="entry name" value="LysR_subst-bd"/>
</dbReference>
<dbReference type="GO" id="GO:0032993">
    <property type="term" value="C:protein-DNA complex"/>
    <property type="evidence" value="ECO:0007669"/>
    <property type="project" value="TreeGrafter"/>
</dbReference>
<evidence type="ECO:0000313" key="7">
    <source>
        <dbReference type="Proteomes" id="UP000182360"/>
    </source>
</evidence>
<keyword evidence="7" id="KW-1185">Reference proteome</keyword>
<dbReference type="SUPFAM" id="SSF53850">
    <property type="entry name" value="Periplasmic binding protein-like II"/>
    <property type="match status" value="1"/>
</dbReference>
<dbReference type="SUPFAM" id="SSF46785">
    <property type="entry name" value="Winged helix' DNA-binding domain"/>
    <property type="match status" value="1"/>
</dbReference>
<comment type="similarity">
    <text evidence="1">Belongs to the LysR transcriptional regulatory family.</text>
</comment>
<dbReference type="Gene3D" id="1.10.10.10">
    <property type="entry name" value="Winged helix-like DNA-binding domain superfamily/Winged helix DNA-binding domain"/>
    <property type="match status" value="1"/>
</dbReference>
<dbReference type="GO" id="GO:0003677">
    <property type="term" value="F:DNA binding"/>
    <property type="evidence" value="ECO:0007669"/>
    <property type="project" value="UniProtKB-KW"/>
</dbReference>
<accession>A0A1H9EFI1</accession>
<name>A0A1H9EFI1_9SPIR</name>
<dbReference type="CDD" id="cd05466">
    <property type="entry name" value="PBP2_LTTR_substrate"/>
    <property type="match status" value="1"/>
</dbReference>
<dbReference type="AlphaFoldDB" id="A0A1H9EFI1"/>